<evidence type="ECO:0000313" key="4">
    <source>
        <dbReference type="Proteomes" id="UP000321820"/>
    </source>
</evidence>
<feature type="transmembrane region" description="Helical" evidence="1">
    <location>
        <begin position="46"/>
        <end position="72"/>
    </location>
</feature>
<dbReference type="InterPro" id="IPR024079">
    <property type="entry name" value="MetalloPept_cat_dom_sf"/>
</dbReference>
<sequence>MIVGMPPSQACPRCNTWMHEGVCSRCEAAGVPPTNGEAKPVRRLSWIVLLVIAFLLVVCVGLSSVAFVLTLVGKKASLARSRAAFHKGPIADRKDLKGNGRIYLVQIGPHTAPYALNDFGDWLRSKYGLQVQLLSPMRLAPSAWDPKRTQYISQLLIEQMKREHSDLAGDPNAYFIGFTDADMYNVYANGRFTFTVRSERAAVISSNRMKDAWWQRFRVDPKVSEEHLRARLRRILLKDVGIVYWHLLLNNDATSVLQNNLDPDIPAEDIFASDLDPMRTKWGQYESEPCVFLRYSEKDGIHAAPGRLVRDCLGRDLYDDTSAEIFQLDLRLGLLVDKHMDFNLPDVVPIEFQRATRDGWRRVNVFGSGTHNYDGFLSSDDNIQISVTYADGGRDNLIRVPRWGVPLAFAKYVDTDYSGRLLEMRWHSGPFEHYELRRFDGEVTTYLPCDNKTMCYMTGYRNGRGEELKFTRDSERRLTLLMSPNKNWLHLSYDPGGRIVLIEDSKGHVVRYSYDERDLLTTVTYPSGEVYSYTYDGTQHLLTFSVAQNAQASPRLLLTNGYAGGRLAKQTLADGSVFSYKYGLTRDDSVVSATVRDPDGRTFDVLITGGDSSIVKERVPTN</sequence>
<feature type="domain" description="DUF6531" evidence="2">
    <location>
        <begin position="332"/>
        <end position="393"/>
    </location>
</feature>
<keyword evidence="4" id="KW-1185">Reference proteome</keyword>
<evidence type="ECO:0000313" key="3">
    <source>
        <dbReference type="EMBL" id="QEE26574.1"/>
    </source>
</evidence>
<evidence type="ECO:0000256" key="1">
    <source>
        <dbReference type="SAM" id="Phobius"/>
    </source>
</evidence>
<dbReference type="EMBL" id="CP042806">
    <property type="protein sequence ID" value="QEE26574.1"/>
    <property type="molecule type" value="Genomic_DNA"/>
</dbReference>
<accession>A0A5B9E4S6</accession>
<keyword evidence="1" id="KW-0812">Transmembrane</keyword>
<dbReference type="KEGG" id="talb:FTW19_00265"/>
<name>A0A5B9E4S6_9BACT</name>
<proteinExistence type="predicted"/>
<dbReference type="Proteomes" id="UP000321820">
    <property type="component" value="Chromosome"/>
</dbReference>
<dbReference type="InterPro" id="IPR006530">
    <property type="entry name" value="YD"/>
</dbReference>
<dbReference type="NCBIfam" id="TIGR01643">
    <property type="entry name" value="YD_repeat_2x"/>
    <property type="match status" value="2"/>
</dbReference>
<dbReference type="InterPro" id="IPR045351">
    <property type="entry name" value="DUF6531"/>
</dbReference>
<dbReference type="SUPFAM" id="SSF101898">
    <property type="entry name" value="NHL repeat"/>
    <property type="match status" value="1"/>
</dbReference>
<dbReference type="Gene3D" id="2.180.10.10">
    <property type="entry name" value="RHS repeat-associated core"/>
    <property type="match status" value="1"/>
</dbReference>
<dbReference type="AlphaFoldDB" id="A0A5B9E4S6"/>
<dbReference type="OrthoDB" id="113724at2"/>
<organism evidence="3 4">
    <name type="scientific">Terriglobus albidus</name>
    <dbReference type="NCBI Taxonomy" id="1592106"/>
    <lineage>
        <taxon>Bacteria</taxon>
        <taxon>Pseudomonadati</taxon>
        <taxon>Acidobacteriota</taxon>
        <taxon>Terriglobia</taxon>
        <taxon>Terriglobales</taxon>
        <taxon>Acidobacteriaceae</taxon>
        <taxon>Terriglobus</taxon>
    </lineage>
</organism>
<dbReference type="Pfam" id="PF05593">
    <property type="entry name" value="RHS_repeat"/>
    <property type="match status" value="1"/>
</dbReference>
<dbReference type="GO" id="GO:0008237">
    <property type="term" value="F:metallopeptidase activity"/>
    <property type="evidence" value="ECO:0007669"/>
    <property type="project" value="InterPro"/>
</dbReference>
<keyword evidence="1" id="KW-0472">Membrane</keyword>
<reference evidence="3 4" key="1">
    <citation type="submission" date="2019-08" db="EMBL/GenBank/DDBJ databases">
        <title>Complete genome sequence of Terriglobus albidus strain ORNL.</title>
        <authorList>
            <person name="Podar M."/>
        </authorList>
    </citation>
    <scope>NUCLEOTIDE SEQUENCE [LARGE SCALE GENOMIC DNA]</scope>
    <source>
        <strain evidence="3 4">ORNL</strain>
    </source>
</reference>
<gene>
    <name evidence="3" type="ORF">FTW19_00265</name>
</gene>
<keyword evidence="1" id="KW-1133">Transmembrane helix</keyword>
<protein>
    <recommendedName>
        <fullName evidence="2">DUF6531 domain-containing protein</fullName>
    </recommendedName>
</protein>
<dbReference type="InterPro" id="IPR031325">
    <property type="entry name" value="RHS_repeat"/>
</dbReference>
<dbReference type="Gene3D" id="3.40.390.10">
    <property type="entry name" value="Collagenase (Catalytic Domain)"/>
    <property type="match status" value="1"/>
</dbReference>
<dbReference type="Pfam" id="PF20148">
    <property type="entry name" value="DUF6531"/>
    <property type="match status" value="1"/>
</dbReference>
<evidence type="ECO:0000259" key="2">
    <source>
        <dbReference type="Pfam" id="PF20148"/>
    </source>
</evidence>